<dbReference type="InterPro" id="IPR021987">
    <property type="entry name" value="SLED"/>
</dbReference>
<feature type="region of interest" description="Disordered" evidence="9">
    <location>
        <begin position="440"/>
        <end position="492"/>
    </location>
</feature>
<dbReference type="Gene3D" id="1.10.150.50">
    <property type="entry name" value="Transcription Factor, Ets-1"/>
    <property type="match status" value="1"/>
</dbReference>
<dbReference type="InterPro" id="IPR038348">
    <property type="entry name" value="SLED_sf"/>
</dbReference>
<keyword evidence="5" id="KW-0805">Transcription regulation</keyword>
<reference evidence="12" key="1">
    <citation type="journal article" date="2021" name="Cell">
        <title>Tracing the genetic footprints of vertebrate landing in non-teleost ray-finned fishes.</title>
        <authorList>
            <person name="Bi X."/>
            <person name="Wang K."/>
            <person name="Yang L."/>
            <person name="Pan H."/>
            <person name="Jiang H."/>
            <person name="Wei Q."/>
            <person name="Fang M."/>
            <person name="Yu H."/>
            <person name="Zhu C."/>
            <person name="Cai Y."/>
            <person name="He Y."/>
            <person name="Gan X."/>
            <person name="Zeng H."/>
            <person name="Yu D."/>
            <person name="Zhu Y."/>
            <person name="Jiang H."/>
            <person name="Qiu Q."/>
            <person name="Yang H."/>
            <person name="Zhang Y.E."/>
            <person name="Wang W."/>
            <person name="Zhu M."/>
            <person name="He S."/>
            <person name="Zhang G."/>
        </authorList>
    </citation>
    <scope>NUCLEOTIDE SEQUENCE</scope>
    <source>
        <strain evidence="12">Allg_001</strain>
    </source>
</reference>
<dbReference type="PROSITE" id="PS51079">
    <property type="entry name" value="MBT"/>
    <property type="match status" value="2"/>
</dbReference>
<name>A0A8J7T946_ATRSP</name>
<dbReference type="InterPro" id="IPR004092">
    <property type="entry name" value="Mbt"/>
</dbReference>
<organism evidence="12 13">
    <name type="scientific">Atractosteus spatula</name>
    <name type="common">Alligator gar</name>
    <name type="synonym">Lepisosteus spatula</name>
    <dbReference type="NCBI Taxonomy" id="7917"/>
    <lineage>
        <taxon>Eukaryota</taxon>
        <taxon>Metazoa</taxon>
        <taxon>Chordata</taxon>
        <taxon>Craniata</taxon>
        <taxon>Vertebrata</taxon>
        <taxon>Euteleostomi</taxon>
        <taxon>Actinopterygii</taxon>
        <taxon>Neopterygii</taxon>
        <taxon>Holostei</taxon>
        <taxon>Semionotiformes</taxon>
        <taxon>Lepisosteidae</taxon>
        <taxon>Atractosteus</taxon>
    </lineage>
</organism>
<feature type="compositionally biased region" description="Low complexity" evidence="9">
    <location>
        <begin position="295"/>
        <end position="314"/>
    </location>
</feature>
<dbReference type="InterPro" id="IPR050548">
    <property type="entry name" value="PcG_chromatin_remod_factors"/>
</dbReference>
<dbReference type="Pfam" id="PF17208">
    <property type="entry name" value="RBR"/>
    <property type="match status" value="1"/>
</dbReference>
<feature type="chain" id="PRO_5035178990" evidence="10">
    <location>
        <begin position="22"/>
        <end position="825"/>
    </location>
</feature>
<feature type="compositionally biased region" description="Polar residues" evidence="9">
    <location>
        <begin position="339"/>
        <end position="364"/>
    </location>
</feature>
<keyword evidence="4" id="KW-0677">Repeat</keyword>
<keyword evidence="13" id="KW-1185">Reference proteome</keyword>
<evidence type="ECO:0000256" key="4">
    <source>
        <dbReference type="ARBA" id="ARBA00022737"/>
    </source>
</evidence>
<evidence type="ECO:0000313" key="13">
    <source>
        <dbReference type="Proteomes" id="UP000736164"/>
    </source>
</evidence>
<dbReference type="SUPFAM" id="SSF47769">
    <property type="entry name" value="SAM/Pointed domain"/>
    <property type="match status" value="1"/>
</dbReference>
<dbReference type="AlphaFoldDB" id="A0A8J7T946"/>
<feature type="region of interest" description="Disordered" evidence="9">
    <location>
        <begin position="295"/>
        <end position="364"/>
    </location>
</feature>
<feature type="domain" description="SAM" evidence="11">
    <location>
        <begin position="754"/>
        <end position="823"/>
    </location>
</feature>
<dbReference type="SUPFAM" id="SSF63748">
    <property type="entry name" value="Tudor/PWWP/MBT"/>
    <property type="match status" value="2"/>
</dbReference>
<dbReference type="GO" id="GO:0045892">
    <property type="term" value="P:negative regulation of DNA-templated transcription"/>
    <property type="evidence" value="ECO:0007669"/>
    <property type="project" value="TreeGrafter"/>
</dbReference>
<dbReference type="GO" id="GO:0003682">
    <property type="term" value="F:chromatin binding"/>
    <property type="evidence" value="ECO:0007669"/>
    <property type="project" value="TreeGrafter"/>
</dbReference>
<dbReference type="Proteomes" id="UP000736164">
    <property type="component" value="Unassembled WGS sequence"/>
</dbReference>
<dbReference type="Pfam" id="PF12140">
    <property type="entry name" value="SLED"/>
    <property type="match status" value="2"/>
</dbReference>
<dbReference type="FunFam" id="2.30.30.140:FF:000016">
    <property type="entry name" value="polycomb protein SCMH1 isoform X1"/>
    <property type="match status" value="1"/>
</dbReference>
<dbReference type="FunFam" id="1.10.150.50:FF:000018">
    <property type="entry name" value="Polycomb protein scmh1 isoform 4"/>
    <property type="match status" value="1"/>
</dbReference>
<feature type="region of interest" description="Disordered" evidence="9">
    <location>
        <begin position="726"/>
        <end position="753"/>
    </location>
</feature>
<dbReference type="InterPro" id="IPR033763">
    <property type="entry name" value="SCML2_RBR"/>
</dbReference>
<evidence type="ECO:0000256" key="7">
    <source>
        <dbReference type="ARBA" id="ARBA00023242"/>
    </source>
</evidence>
<dbReference type="SMART" id="SM00561">
    <property type="entry name" value="MBT"/>
    <property type="match status" value="2"/>
</dbReference>
<dbReference type="PANTHER" id="PTHR12247:SF84">
    <property type="entry name" value="SEX COMB ON MIDLEG-LIKE PROTEIN 2"/>
    <property type="match status" value="1"/>
</dbReference>
<feature type="compositionally biased region" description="Basic and acidic residues" evidence="9">
    <location>
        <begin position="462"/>
        <end position="474"/>
    </location>
</feature>
<evidence type="ECO:0000256" key="1">
    <source>
        <dbReference type="ARBA" id="ARBA00004123"/>
    </source>
</evidence>
<feature type="compositionally biased region" description="Basic residues" evidence="9">
    <location>
        <begin position="315"/>
        <end position="331"/>
    </location>
</feature>
<evidence type="ECO:0000256" key="10">
    <source>
        <dbReference type="SAM" id="SignalP"/>
    </source>
</evidence>
<dbReference type="PANTHER" id="PTHR12247">
    <property type="entry name" value="POLYCOMB GROUP PROTEIN"/>
    <property type="match status" value="1"/>
</dbReference>
<protein>
    <submittedName>
        <fullName evidence="12">SCML2 protein</fullName>
    </submittedName>
</protein>
<feature type="repeat" description="MBT" evidence="8">
    <location>
        <begin position="130"/>
        <end position="229"/>
    </location>
</feature>
<keyword evidence="3" id="KW-0678">Repressor</keyword>
<evidence type="ECO:0000256" key="3">
    <source>
        <dbReference type="ARBA" id="ARBA00022491"/>
    </source>
</evidence>
<dbReference type="GO" id="GO:0005634">
    <property type="term" value="C:nucleus"/>
    <property type="evidence" value="ECO:0007669"/>
    <property type="project" value="UniProtKB-SubCell"/>
</dbReference>
<proteinExistence type="inferred from homology"/>
<accession>A0A8J7T946</accession>
<evidence type="ECO:0000256" key="6">
    <source>
        <dbReference type="ARBA" id="ARBA00023163"/>
    </source>
</evidence>
<comment type="similarity">
    <text evidence="2">Belongs to the SCM family.</text>
</comment>
<dbReference type="Gene3D" id="3.90.1150.190">
    <property type="entry name" value="SLED domain"/>
    <property type="match status" value="2"/>
</dbReference>
<dbReference type="SMART" id="SM00454">
    <property type="entry name" value="SAM"/>
    <property type="match status" value="1"/>
</dbReference>
<feature type="compositionally biased region" description="Polar residues" evidence="9">
    <location>
        <begin position="674"/>
        <end position="693"/>
    </location>
</feature>
<dbReference type="Pfam" id="PF02820">
    <property type="entry name" value="MBT"/>
    <property type="match status" value="2"/>
</dbReference>
<feature type="region of interest" description="Disordered" evidence="9">
    <location>
        <begin position="224"/>
        <end position="278"/>
    </location>
</feature>
<dbReference type="EMBL" id="JAAWVO010020193">
    <property type="protein sequence ID" value="MBN3315262.1"/>
    <property type="molecule type" value="Genomic_DNA"/>
</dbReference>
<dbReference type="CDD" id="cd09578">
    <property type="entry name" value="SAM_Scm"/>
    <property type="match status" value="1"/>
</dbReference>
<dbReference type="GO" id="GO:0042393">
    <property type="term" value="F:histone binding"/>
    <property type="evidence" value="ECO:0007669"/>
    <property type="project" value="TreeGrafter"/>
</dbReference>
<feature type="region of interest" description="Disordered" evidence="9">
    <location>
        <begin position="667"/>
        <end position="711"/>
    </location>
</feature>
<comment type="caution">
    <text evidence="12">The sequence shown here is derived from an EMBL/GenBank/DDBJ whole genome shotgun (WGS) entry which is preliminary data.</text>
</comment>
<feature type="repeat" description="MBT" evidence="8">
    <location>
        <begin position="24"/>
        <end position="122"/>
    </location>
</feature>
<gene>
    <name evidence="12" type="primary">Scml2</name>
    <name evidence="12" type="ORF">GTO95_0000729</name>
</gene>
<evidence type="ECO:0000256" key="2">
    <source>
        <dbReference type="ARBA" id="ARBA00008469"/>
    </source>
</evidence>
<evidence type="ECO:0000256" key="9">
    <source>
        <dbReference type="SAM" id="MobiDB-lite"/>
    </source>
</evidence>
<evidence type="ECO:0000256" key="8">
    <source>
        <dbReference type="PROSITE-ProRule" id="PRU00459"/>
    </source>
</evidence>
<feature type="signal peptide" evidence="10">
    <location>
        <begin position="1"/>
        <end position="21"/>
    </location>
</feature>
<feature type="non-terminal residue" evidence="12">
    <location>
        <position position="825"/>
    </location>
</feature>
<dbReference type="Gene3D" id="2.30.30.140">
    <property type="match status" value="2"/>
</dbReference>
<feature type="non-terminal residue" evidence="12">
    <location>
        <position position="1"/>
    </location>
</feature>
<keyword evidence="7" id="KW-0539">Nucleus</keyword>
<keyword evidence="10" id="KW-0732">Signal</keyword>
<evidence type="ECO:0000313" key="12">
    <source>
        <dbReference type="EMBL" id="MBN3315262.1"/>
    </source>
</evidence>
<evidence type="ECO:0000259" key="11">
    <source>
        <dbReference type="SMART" id="SM00454"/>
    </source>
</evidence>
<evidence type="ECO:0000256" key="5">
    <source>
        <dbReference type="ARBA" id="ARBA00023015"/>
    </source>
</evidence>
<feature type="compositionally biased region" description="Low complexity" evidence="9">
    <location>
        <begin position="443"/>
        <end position="452"/>
    </location>
</feature>
<dbReference type="Pfam" id="PF00536">
    <property type="entry name" value="SAM_1"/>
    <property type="match status" value="1"/>
</dbReference>
<dbReference type="InterPro" id="IPR001660">
    <property type="entry name" value="SAM"/>
</dbReference>
<dbReference type="InterPro" id="IPR013761">
    <property type="entry name" value="SAM/pointed_sf"/>
</dbReference>
<dbReference type="InterPro" id="IPR047531">
    <property type="entry name" value="SAM_Scm-like"/>
</dbReference>
<sequence length="825" mass="90470">MLVFFHFVVLSKVVTVPSLLSELFSWDEYLKETGAVPAPPSCFRQSRIPPSNDFKMGMKLEAHDPRNFTSVCIATVMGITGTRLRLRLDGSDNTNDFWRLVDSSDIQPIGTCEKNGDMLQPPLGFRMNASSWPMFLLRTLSGAEMAPATAFKKVCFHKSNAFSKRKTKCFFALYSPYKCAATIGEVKGDEIFVMFDGWRGAFDYWCKYDSRDIFPVGWCSSTKHSLQPPGNSVTLPKSLPASVSSPTKPTRRSMQSPHKLPPLPPLPVRKGVRGRRPKSETLALMKAAAEAAAAQNSAVTQSTAAKTTSSTQHSPKPKKKGPKPGSKRKPRVAQGPIPSGTSTVAPETKLNSTQVQKEGPNHLNSNPAVISTVCVYVNKHGNCGPHLDRKQVQQLPDHFGPGPVNVVLQQAVQACVDCAYQPKTVFNFLKAGHHGGELISVTPQAPSAAPPACQEGGSGAQAEERDPGLDESRSRGSGSTEQRCDPEHGGQDYLQYTALPQTQKERSETWEQGKHLVQLPSVNSASFVLRFLEMLCHNLQCENLFSSQPFSPYVAAVHGHSTYDRNKSVKEETSEALSINRGTKRFSKDSPPYTAPLSPKLLRTEAHPSEVLALFCTQKFSTVSSPSSLISASTSSSHFNLGRPLLLLPPGSETLPHEENGMLKEQRFSEESMDSASNSMNPRPPSLRSSSEYRSPAGAPYYPGHPPTLRRLASTLPELTGTRLHRRVEAASSTTGPDPQATDGELPRIPSKSPSTWTIEEVMQFVRDADPRALAPHAELFRKHEIDGKALLLLRSDMVMKYMGLKLGPALKLCYHIERLKQGKH</sequence>
<feature type="compositionally biased region" description="Polar residues" evidence="9">
    <location>
        <begin position="224"/>
        <end position="256"/>
    </location>
</feature>
<keyword evidence="6" id="KW-0804">Transcription</keyword>
<comment type="subcellular location">
    <subcellularLocation>
        <location evidence="1">Nucleus</location>
    </subcellularLocation>
</comment>